<dbReference type="Pfam" id="PF10502">
    <property type="entry name" value="Peptidase_S26"/>
    <property type="match status" value="1"/>
</dbReference>
<dbReference type="GO" id="GO:0006465">
    <property type="term" value="P:signal peptide processing"/>
    <property type="evidence" value="ECO:0007669"/>
    <property type="project" value="InterPro"/>
</dbReference>
<keyword evidence="5" id="KW-1003">Cell membrane</keyword>
<dbReference type="eggNOG" id="COG0681">
    <property type="taxonomic scope" value="Bacteria"/>
</dbReference>
<accession>I8AJQ1</accession>
<dbReference type="PATRIC" id="fig|1196324.3.peg.1886"/>
<dbReference type="STRING" id="1196324.A374_09204"/>
<name>I8AJQ1_9BACL</name>
<dbReference type="GO" id="GO:0009003">
    <property type="term" value="F:signal peptidase activity"/>
    <property type="evidence" value="ECO:0007669"/>
    <property type="project" value="UniProtKB-EC"/>
</dbReference>
<evidence type="ECO:0000256" key="11">
    <source>
        <dbReference type="PIRSR" id="PIRSR600223-1"/>
    </source>
</evidence>
<dbReference type="InterPro" id="IPR019758">
    <property type="entry name" value="Pept_S26A_signal_pept_1_CS"/>
</dbReference>
<dbReference type="Gene3D" id="2.10.109.10">
    <property type="entry name" value="Umud Fragment, subunit A"/>
    <property type="match status" value="1"/>
</dbReference>
<dbReference type="OrthoDB" id="9802919at2"/>
<keyword evidence="6 12" id="KW-0645">Protease</keyword>
<comment type="similarity">
    <text evidence="3 12">Belongs to the peptidase S26 family.</text>
</comment>
<feature type="transmembrane region" description="Helical" evidence="12">
    <location>
        <begin position="7"/>
        <end position="29"/>
    </location>
</feature>
<protein>
    <recommendedName>
        <fullName evidence="4 12">Signal peptidase I</fullName>
        <ecNumber evidence="4 12">3.4.21.89</ecNumber>
    </recommendedName>
</protein>
<evidence type="ECO:0000256" key="7">
    <source>
        <dbReference type="ARBA" id="ARBA00022692"/>
    </source>
</evidence>
<evidence type="ECO:0000256" key="2">
    <source>
        <dbReference type="ARBA" id="ARBA00004401"/>
    </source>
</evidence>
<dbReference type="InterPro" id="IPR019533">
    <property type="entry name" value="Peptidase_S26"/>
</dbReference>
<dbReference type="PANTHER" id="PTHR43390:SF1">
    <property type="entry name" value="CHLOROPLAST PROCESSING PEPTIDASE"/>
    <property type="match status" value="1"/>
</dbReference>
<evidence type="ECO:0000256" key="10">
    <source>
        <dbReference type="ARBA" id="ARBA00023136"/>
    </source>
</evidence>
<dbReference type="EC" id="3.4.21.89" evidence="4 12"/>
<reference evidence="14 15" key="1">
    <citation type="journal article" date="2012" name="J. Bacteriol.">
        <title>Genome of Bacillus macauensis ZFHKF-1, a Long-Chain-Forming Bacterium.</title>
        <authorList>
            <person name="Cai L."/>
            <person name="Zhang T."/>
        </authorList>
    </citation>
    <scope>NUCLEOTIDE SEQUENCE [LARGE SCALE GENOMIC DNA]</scope>
    <source>
        <strain evidence="14 15">ZFHKF-1</strain>
    </source>
</reference>
<evidence type="ECO:0000313" key="14">
    <source>
        <dbReference type="EMBL" id="EIT86002.1"/>
    </source>
</evidence>
<dbReference type="SUPFAM" id="SSF51306">
    <property type="entry name" value="LexA/Signal peptidase"/>
    <property type="match status" value="1"/>
</dbReference>
<dbReference type="PROSITE" id="PS00760">
    <property type="entry name" value="SPASE_I_2"/>
    <property type="match status" value="1"/>
</dbReference>
<evidence type="ECO:0000256" key="1">
    <source>
        <dbReference type="ARBA" id="ARBA00000677"/>
    </source>
</evidence>
<dbReference type="Proteomes" id="UP000004080">
    <property type="component" value="Unassembled WGS sequence"/>
</dbReference>
<organism evidence="14 15">
    <name type="scientific">Fictibacillus macauensis ZFHKF-1</name>
    <dbReference type="NCBI Taxonomy" id="1196324"/>
    <lineage>
        <taxon>Bacteria</taxon>
        <taxon>Bacillati</taxon>
        <taxon>Bacillota</taxon>
        <taxon>Bacilli</taxon>
        <taxon>Bacillales</taxon>
        <taxon>Fictibacillaceae</taxon>
        <taxon>Fictibacillus</taxon>
    </lineage>
</organism>
<dbReference type="PRINTS" id="PR00727">
    <property type="entry name" value="LEADERPTASE"/>
</dbReference>
<dbReference type="InterPro" id="IPR000223">
    <property type="entry name" value="Pept_S26A_signal_pept_1"/>
</dbReference>
<keyword evidence="9 12" id="KW-1133">Transmembrane helix</keyword>
<keyword evidence="7 12" id="KW-0812">Transmembrane</keyword>
<feature type="active site" evidence="11">
    <location>
        <position position="79"/>
    </location>
</feature>
<dbReference type="PROSITE" id="PS00761">
    <property type="entry name" value="SPASE_I_3"/>
    <property type="match status" value="1"/>
</dbReference>
<dbReference type="GO" id="GO:0005886">
    <property type="term" value="C:plasma membrane"/>
    <property type="evidence" value="ECO:0007669"/>
    <property type="project" value="UniProtKB-SubCell"/>
</dbReference>
<dbReference type="InterPro" id="IPR036286">
    <property type="entry name" value="LexA/Signal_pep-like_sf"/>
</dbReference>
<evidence type="ECO:0000256" key="5">
    <source>
        <dbReference type="ARBA" id="ARBA00022475"/>
    </source>
</evidence>
<dbReference type="AlphaFoldDB" id="I8AJQ1"/>
<dbReference type="EMBL" id="AKKV01000024">
    <property type="protein sequence ID" value="EIT86002.1"/>
    <property type="molecule type" value="Genomic_DNA"/>
</dbReference>
<keyword evidence="8 12" id="KW-0378">Hydrolase</keyword>
<dbReference type="GO" id="GO:0004252">
    <property type="term" value="F:serine-type endopeptidase activity"/>
    <property type="evidence" value="ECO:0007669"/>
    <property type="project" value="InterPro"/>
</dbReference>
<feature type="active site" evidence="11">
    <location>
        <position position="38"/>
    </location>
</feature>
<evidence type="ECO:0000256" key="6">
    <source>
        <dbReference type="ARBA" id="ARBA00022670"/>
    </source>
</evidence>
<proteinExistence type="inferred from homology"/>
<dbReference type="InterPro" id="IPR019757">
    <property type="entry name" value="Pept_S26A_signal_pept_1_Lys-AS"/>
</dbReference>
<dbReference type="CDD" id="cd06530">
    <property type="entry name" value="S26_SPase_I"/>
    <property type="match status" value="1"/>
</dbReference>
<comment type="caution">
    <text evidence="14">The sequence shown here is derived from an EMBL/GenBank/DDBJ whole genome shotgun (WGS) entry which is preliminary data.</text>
</comment>
<evidence type="ECO:0000256" key="12">
    <source>
        <dbReference type="RuleBase" id="RU362042"/>
    </source>
</evidence>
<sequence length="182" mass="21040">MRSKNQIWDWIKAIGIALILAIIIKKFLFEQYVVYGQSMMPAIENGNRLIINKVSYLFSNPKRFDLVVFHANKNEDYIKRVIGVPGDSIVYKNDELYVNGKKVKEPFLEKYRKNILSGSFTGDFTLKEITGYAKIPKGKVFVMGDNRLHSTDSRLLGLVNTDRIVGKVNLRYWPINELKIIH</sequence>
<keyword evidence="10 12" id="KW-0472">Membrane</keyword>
<evidence type="ECO:0000313" key="15">
    <source>
        <dbReference type="Proteomes" id="UP000004080"/>
    </source>
</evidence>
<evidence type="ECO:0000256" key="3">
    <source>
        <dbReference type="ARBA" id="ARBA00009370"/>
    </source>
</evidence>
<dbReference type="PANTHER" id="PTHR43390">
    <property type="entry name" value="SIGNAL PEPTIDASE I"/>
    <property type="match status" value="1"/>
</dbReference>
<dbReference type="RefSeq" id="WP_007201934.1">
    <property type="nucleotide sequence ID" value="NZ_AKKV01000024.1"/>
</dbReference>
<gene>
    <name evidence="14" type="ORF">A374_09204</name>
</gene>
<comment type="subcellular location">
    <subcellularLocation>
        <location evidence="2">Cell membrane</location>
        <topology evidence="2">Single-pass type II membrane protein</topology>
    </subcellularLocation>
    <subcellularLocation>
        <location evidence="12">Membrane</location>
        <topology evidence="12">Single-pass type II membrane protein</topology>
    </subcellularLocation>
</comment>
<comment type="catalytic activity">
    <reaction evidence="1 12">
        <text>Cleavage of hydrophobic, N-terminal signal or leader sequences from secreted and periplasmic proteins.</text>
        <dbReference type="EC" id="3.4.21.89"/>
    </reaction>
</comment>
<evidence type="ECO:0000256" key="9">
    <source>
        <dbReference type="ARBA" id="ARBA00022989"/>
    </source>
</evidence>
<feature type="domain" description="Peptidase S26" evidence="13">
    <location>
        <begin position="8"/>
        <end position="173"/>
    </location>
</feature>
<dbReference type="FunFam" id="2.10.109.10:FF:000008">
    <property type="entry name" value="Signal peptidase I"/>
    <property type="match status" value="1"/>
</dbReference>
<dbReference type="NCBIfam" id="TIGR02227">
    <property type="entry name" value="sigpep_I_bact"/>
    <property type="match status" value="1"/>
</dbReference>
<evidence type="ECO:0000256" key="4">
    <source>
        <dbReference type="ARBA" id="ARBA00013208"/>
    </source>
</evidence>
<evidence type="ECO:0000259" key="13">
    <source>
        <dbReference type="Pfam" id="PF10502"/>
    </source>
</evidence>
<keyword evidence="15" id="KW-1185">Reference proteome</keyword>
<evidence type="ECO:0000256" key="8">
    <source>
        <dbReference type="ARBA" id="ARBA00022801"/>
    </source>
</evidence>